<dbReference type="PANTHER" id="PTHR34836:SF1">
    <property type="entry name" value="OS09G0428600 PROTEIN"/>
    <property type="match status" value="1"/>
</dbReference>
<dbReference type="EMBL" id="JAGGNH010000001">
    <property type="protein sequence ID" value="KAJ0984977.1"/>
    <property type="molecule type" value="Genomic_DNA"/>
</dbReference>
<evidence type="ECO:0000256" key="1">
    <source>
        <dbReference type="SAM" id="MobiDB-lite"/>
    </source>
</evidence>
<feature type="region of interest" description="Disordered" evidence="1">
    <location>
        <begin position="1"/>
        <end position="21"/>
    </location>
</feature>
<reference evidence="2" key="2">
    <citation type="journal article" date="2022" name="Hortic Res">
        <title>The genome of Dioscorea zingiberensis sheds light on the biosynthesis, origin and evolution of the medicinally important diosgenin saponins.</title>
        <authorList>
            <person name="Li Y."/>
            <person name="Tan C."/>
            <person name="Li Z."/>
            <person name="Guo J."/>
            <person name="Li S."/>
            <person name="Chen X."/>
            <person name="Wang C."/>
            <person name="Dai X."/>
            <person name="Yang H."/>
            <person name="Song W."/>
            <person name="Hou L."/>
            <person name="Xu J."/>
            <person name="Tong Z."/>
            <person name="Xu A."/>
            <person name="Yuan X."/>
            <person name="Wang W."/>
            <person name="Yang Q."/>
            <person name="Chen L."/>
            <person name="Sun Z."/>
            <person name="Wang K."/>
            <person name="Pan B."/>
            <person name="Chen J."/>
            <person name="Bao Y."/>
            <person name="Liu F."/>
            <person name="Qi X."/>
            <person name="Gang D.R."/>
            <person name="Wen J."/>
            <person name="Li J."/>
        </authorList>
    </citation>
    <scope>NUCLEOTIDE SEQUENCE</scope>
    <source>
        <strain evidence="2">Dzin_1.0</strain>
    </source>
</reference>
<dbReference type="AlphaFoldDB" id="A0A9D5HR58"/>
<dbReference type="OrthoDB" id="5984008at2759"/>
<protein>
    <submittedName>
        <fullName evidence="2">Uncharacterized protein</fullName>
    </submittedName>
</protein>
<sequence length="192" mass="20716">MAVEKAGVSSSSFQKLPEGDNSTDLASLSISSNGPELLEAILNTRFRGINGAFQLVNGQLQSSVFEIVNVIGKGARQISVLDAEFEISKLFNSTSPANLRDCNMAWGYYISAEGMGNANQRKEAEDAQYRDMMRWSATQQSLPTDHWERLASNLAESGGGDMGVCRLDPYILGTQQGLTSNAHRAATPANGH</sequence>
<gene>
    <name evidence="2" type="ORF">J5N97_003333</name>
</gene>
<evidence type="ECO:0000313" key="2">
    <source>
        <dbReference type="EMBL" id="KAJ0984977.1"/>
    </source>
</evidence>
<evidence type="ECO:0000313" key="3">
    <source>
        <dbReference type="Proteomes" id="UP001085076"/>
    </source>
</evidence>
<organism evidence="2 3">
    <name type="scientific">Dioscorea zingiberensis</name>
    <dbReference type="NCBI Taxonomy" id="325984"/>
    <lineage>
        <taxon>Eukaryota</taxon>
        <taxon>Viridiplantae</taxon>
        <taxon>Streptophyta</taxon>
        <taxon>Embryophyta</taxon>
        <taxon>Tracheophyta</taxon>
        <taxon>Spermatophyta</taxon>
        <taxon>Magnoliopsida</taxon>
        <taxon>Liliopsida</taxon>
        <taxon>Dioscoreales</taxon>
        <taxon>Dioscoreaceae</taxon>
        <taxon>Dioscorea</taxon>
    </lineage>
</organism>
<proteinExistence type="predicted"/>
<keyword evidence="3" id="KW-1185">Reference proteome</keyword>
<feature type="compositionally biased region" description="Polar residues" evidence="1">
    <location>
        <begin position="8"/>
        <end position="21"/>
    </location>
</feature>
<accession>A0A9D5HR58</accession>
<reference evidence="2" key="1">
    <citation type="submission" date="2021-03" db="EMBL/GenBank/DDBJ databases">
        <authorList>
            <person name="Li Z."/>
            <person name="Yang C."/>
        </authorList>
    </citation>
    <scope>NUCLEOTIDE SEQUENCE</scope>
    <source>
        <strain evidence="2">Dzin_1.0</strain>
        <tissue evidence="2">Leaf</tissue>
    </source>
</reference>
<comment type="caution">
    <text evidence="2">The sequence shown here is derived from an EMBL/GenBank/DDBJ whole genome shotgun (WGS) entry which is preliminary data.</text>
</comment>
<dbReference type="Proteomes" id="UP001085076">
    <property type="component" value="Miscellaneous, Linkage group lg01"/>
</dbReference>
<name>A0A9D5HR58_9LILI</name>
<dbReference type="InterPro" id="IPR015683">
    <property type="entry name" value="Ionotropic_Glu_rcpt"/>
</dbReference>
<dbReference type="PANTHER" id="PTHR34836">
    <property type="entry name" value="OS06G0188250 PROTEIN"/>
    <property type="match status" value="1"/>
</dbReference>